<evidence type="ECO:0000256" key="6">
    <source>
        <dbReference type="HAMAP-Rule" id="MF_01186"/>
    </source>
</evidence>
<dbReference type="RefSeq" id="WP_284195609.1">
    <property type="nucleotide sequence ID" value="NZ_BSOG01000001.1"/>
</dbReference>
<dbReference type="Pfam" id="PF04390">
    <property type="entry name" value="LptE"/>
    <property type="match status" value="1"/>
</dbReference>
<protein>
    <recommendedName>
        <fullName evidence="6">LPS-assembly lipoprotein LptE</fullName>
    </recommendedName>
</protein>
<proteinExistence type="inferred from homology"/>
<keyword evidence="1 6" id="KW-0732">Signal</keyword>
<evidence type="ECO:0000256" key="5">
    <source>
        <dbReference type="ARBA" id="ARBA00023288"/>
    </source>
</evidence>
<comment type="subcellular location">
    <subcellularLocation>
        <location evidence="6">Cell outer membrane</location>
        <topology evidence="6">Lipid-anchor</topology>
    </subcellularLocation>
</comment>
<evidence type="ECO:0000313" key="8">
    <source>
        <dbReference type="Proteomes" id="UP001156706"/>
    </source>
</evidence>
<dbReference type="Proteomes" id="UP001156706">
    <property type="component" value="Unassembled WGS sequence"/>
</dbReference>
<keyword evidence="4 6" id="KW-0998">Cell outer membrane</keyword>
<evidence type="ECO:0000256" key="4">
    <source>
        <dbReference type="ARBA" id="ARBA00023237"/>
    </source>
</evidence>
<evidence type="ECO:0000256" key="3">
    <source>
        <dbReference type="ARBA" id="ARBA00023139"/>
    </source>
</evidence>
<dbReference type="PANTHER" id="PTHR38098">
    <property type="entry name" value="LPS-ASSEMBLY LIPOPROTEIN LPTE"/>
    <property type="match status" value="1"/>
</dbReference>
<dbReference type="InterPro" id="IPR007485">
    <property type="entry name" value="LPS_assembly_LptE"/>
</dbReference>
<dbReference type="Gene3D" id="3.30.160.150">
    <property type="entry name" value="Lipoprotein like domain"/>
    <property type="match status" value="1"/>
</dbReference>
<comment type="subunit">
    <text evidence="6">Component of the lipopolysaccharide transport and assembly complex. Interacts with LptD.</text>
</comment>
<keyword evidence="2 6" id="KW-0472">Membrane</keyword>
<keyword evidence="5 6" id="KW-0449">Lipoprotein</keyword>
<accession>A0ABQ5YCH2</accession>
<dbReference type="PANTHER" id="PTHR38098:SF1">
    <property type="entry name" value="LPS-ASSEMBLY LIPOPROTEIN LPTE"/>
    <property type="match status" value="1"/>
</dbReference>
<comment type="function">
    <text evidence="6">Together with LptD, is involved in the assembly of lipopolysaccharide (LPS) at the surface of the outer membrane. Required for the proper assembly of LptD. Binds LPS and may serve as the LPS recognition site at the outer membrane.</text>
</comment>
<evidence type="ECO:0000256" key="2">
    <source>
        <dbReference type="ARBA" id="ARBA00023136"/>
    </source>
</evidence>
<dbReference type="EMBL" id="BSOG01000001">
    <property type="protein sequence ID" value="GLR12489.1"/>
    <property type="molecule type" value="Genomic_DNA"/>
</dbReference>
<name>A0ABQ5YCH2_9NEIS</name>
<evidence type="ECO:0000256" key="1">
    <source>
        <dbReference type="ARBA" id="ARBA00022729"/>
    </source>
</evidence>
<reference evidence="8" key="1">
    <citation type="journal article" date="2019" name="Int. J. Syst. Evol. Microbiol.">
        <title>The Global Catalogue of Microorganisms (GCM) 10K type strain sequencing project: providing services to taxonomists for standard genome sequencing and annotation.</title>
        <authorList>
            <consortium name="The Broad Institute Genomics Platform"/>
            <consortium name="The Broad Institute Genome Sequencing Center for Infectious Disease"/>
            <person name="Wu L."/>
            <person name="Ma J."/>
        </authorList>
    </citation>
    <scope>NUCLEOTIDE SEQUENCE [LARGE SCALE GENOMIC DNA]</scope>
    <source>
        <strain evidence="8">NBRC 110044</strain>
    </source>
</reference>
<comment type="similarity">
    <text evidence="6">Belongs to the LptE lipoprotein family.</text>
</comment>
<sequence>MTPRLLIPAGLALLLSACGFHLRGLGSSTPLAFATLNVTAPAGGLGDVLGRQLSLRPDLKLLAAKEAEAVLAVENEALDKQILTVNKSGRVTEYQLIYRARFNLRQGAVERIPSTELTLRRDYSFDENNVLGKEAEEQILVRDMRSDAAQQIIRRLAALKPAVAPYTPAPAAQ</sequence>
<organism evidence="7 8">
    <name type="scientific">Chitinimonas prasina</name>
    <dbReference type="NCBI Taxonomy" id="1434937"/>
    <lineage>
        <taxon>Bacteria</taxon>
        <taxon>Pseudomonadati</taxon>
        <taxon>Pseudomonadota</taxon>
        <taxon>Betaproteobacteria</taxon>
        <taxon>Neisseriales</taxon>
        <taxon>Chitinibacteraceae</taxon>
        <taxon>Chitinimonas</taxon>
    </lineage>
</organism>
<gene>
    <name evidence="6 7" type="primary">lptE</name>
    <name evidence="7" type="ORF">GCM10007907_12790</name>
</gene>
<comment type="caution">
    <text evidence="7">The sequence shown here is derived from an EMBL/GenBank/DDBJ whole genome shotgun (WGS) entry which is preliminary data.</text>
</comment>
<keyword evidence="3 6" id="KW-0564">Palmitate</keyword>
<dbReference type="HAMAP" id="MF_01186">
    <property type="entry name" value="LPS_assembly_LptE"/>
    <property type="match status" value="1"/>
</dbReference>
<keyword evidence="8" id="KW-1185">Reference proteome</keyword>
<dbReference type="PROSITE" id="PS51257">
    <property type="entry name" value="PROKAR_LIPOPROTEIN"/>
    <property type="match status" value="1"/>
</dbReference>
<evidence type="ECO:0000313" key="7">
    <source>
        <dbReference type="EMBL" id="GLR12489.1"/>
    </source>
</evidence>